<name>A0A6C0JAM8_9ZZZZ</name>
<protein>
    <submittedName>
        <fullName evidence="1">Uncharacterized protein</fullName>
    </submittedName>
</protein>
<accession>A0A6C0JAM8</accession>
<dbReference type="EMBL" id="MN740332">
    <property type="protein sequence ID" value="QHU00988.1"/>
    <property type="molecule type" value="Genomic_DNA"/>
</dbReference>
<evidence type="ECO:0000313" key="1">
    <source>
        <dbReference type="EMBL" id="QHU00988.1"/>
    </source>
</evidence>
<proteinExistence type="predicted"/>
<reference evidence="1" key="1">
    <citation type="journal article" date="2020" name="Nature">
        <title>Giant virus diversity and host interactions through global metagenomics.</title>
        <authorList>
            <person name="Schulz F."/>
            <person name="Roux S."/>
            <person name="Paez-Espino D."/>
            <person name="Jungbluth S."/>
            <person name="Walsh D.A."/>
            <person name="Denef V.J."/>
            <person name="McMahon K.D."/>
            <person name="Konstantinidis K.T."/>
            <person name="Eloe-Fadrosh E.A."/>
            <person name="Kyrpides N.C."/>
            <person name="Woyke T."/>
        </authorList>
    </citation>
    <scope>NUCLEOTIDE SEQUENCE</scope>
    <source>
        <strain evidence="1">GVMAG-M-3300025860-20</strain>
    </source>
</reference>
<organism evidence="1">
    <name type="scientific">viral metagenome</name>
    <dbReference type="NCBI Taxonomy" id="1070528"/>
    <lineage>
        <taxon>unclassified sequences</taxon>
        <taxon>metagenomes</taxon>
        <taxon>organismal metagenomes</taxon>
    </lineage>
</organism>
<dbReference type="AlphaFoldDB" id="A0A6C0JAM8"/>
<sequence length="75" mass="8757">MACVKCINAPKYIIDTVVLVLYTEALYIMNNKVYIKERKINDLQNLLCYKIDACSGDREQRRLLAHVVNHMLDEL</sequence>